<evidence type="ECO:0000313" key="7">
    <source>
        <dbReference type="RefSeq" id="XP_022751740.1"/>
    </source>
</evidence>
<feature type="domain" description="Survival protein SurE-like phosphatase/nucleotidase" evidence="5">
    <location>
        <begin position="65"/>
        <end position="255"/>
    </location>
</feature>
<dbReference type="KEGG" id="dzi:111300369"/>
<dbReference type="GeneID" id="111300369"/>
<evidence type="ECO:0000259" key="5">
    <source>
        <dbReference type="Pfam" id="PF01975"/>
    </source>
</evidence>
<dbReference type="GO" id="GO:0046872">
    <property type="term" value="F:metal ion binding"/>
    <property type="evidence" value="ECO:0007669"/>
    <property type="project" value="UniProtKB-KW"/>
</dbReference>
<dbReference type="Pfam" id="PF01975">
    <property type="entry name" value="SurE"/>
    <property type="match status" value="1"/>
</dbReference>
<keyword evidence="3" id="KW-0378">Hydrolase</keyword>
<dbReference type="HAMAP" id="MF_00060">
    <property type="entry name" value="SurE"/>
    <property type="match status" value="1"/>
</dbReference>
<dbReference type="Gene3D" id="3.40.1210.10">
    <property type="entry name" value="Survival protein SurE-like phosphatase/nucleotidase"/>
    <property type="match status" value="1"/>
</dbReference>
<gene>
    <name evidence="7" type="primary">LOC111300369</name>
</gene>
<proteinExistence type="inferred from homology"/>
<dbReference type="RefSeq" id="XP_022751740.1">
    <property type="nucleotide sequence ID" value="XM_022896005.1"/>
</dbReference>
<evidence type="ECO:0000313" key="6">
    <source>
        <dbReference type="Proteomes" id="UP000515121"/>
    </source>
</evidence>
<reference evidence="7" key="1">
    <citation type="submission" date="2025-08" db="UniProtKB">
        <authorList>
            <consortium name="RefSeq"/>
        </authorList>
    </citation>
    <scope>IDENTIFICATION</scope>
    <source>
        <tissue evidence="7">Fruit stalk</tissue>
    </source>
</reference>
<dbReference type="PANTHER" id="PTHR30457:SF16">
    <property type="entry name" value="SURVIVAL PROTEIN SURE-LIKE PHOSPHATASE_NUCLEOTIDASE DOMAIN-CONTAINING PROTEIN"/>
    <property type="match status" value="1"/>
</dbReference>
<organism evidence="6 7">
    <name type="scientific">Durio zibethinus</name>
    <name type="common">Durian</name>
    <dbReference type="NCBI Taxonomy" id="66656"/>
    <lineage>
        <taxon>Eukaryota</taxon>
        <taxon>Viridiplantae</taxon>
        <taxon>Streptophyta</taxon>
        <taxon>Embryophyta</taxon>
        <taxon>Tracheophyta</taxon>
        <taxon>Spermatophyta</taxon>
        <taxon>Magnoliopsida</taxon>
        <taxon>eudicotyledons</taxon>
        <taxon>Gunneridae</taxon>
        <taxon>Pentapetalae</taxon>
        <taxon>rosids</taxon>
        <taxon>malvids</taxon>
        <taxon>Malvales</taxon>
        <taxon>Malvaceae</taxon>
        <taxon>Helicteroideae</taxon>
        <taxon>Durio</taxon>
    </lineage>
</organism>
<dbReference type="Proteomes" id="UP000515121">
    <property type="component" value="Unplaced"/>
</dbReference>
<protein>
    <submittedName>
        <fullName evidence="7">Uncharacterized protein LOC111300369</fullName>
    </submittedName>
</protein>
<dbReference type="SUPFAM" id="SSF64167">
    <property type="entry name" value="SurE-like"/>
    <property type="match status" value="1"/>
</dbReference>
<evidence type="ECO:0000256" key="2">
    <source>
        <dbReference type="ARBA" id="ARBA00022723"/>
    </source>
</evidence>
<dbReference type="PANTHER" id="PTHR30457">
    <property type="entry name" value="5'-NUCLEOTIDASE SURE"/>
    <property type="match status" value="1"/>
</dbReference>
<feature type="region of interest" description="Disordered" evidence="4">
    <location>
        <begin position="34"/>
        <end position="56"/>
    </location>
</feature>
<keyword evidence="2" id="KW-0479">Metal-binding</keyword>
<evidence type="ECO:0000256" key="3">
    <source>
        <dbReference type="ARBA" id="ARBA00022801"/>
    </source>
</evidence>
<evidence type="ECO:0000256" key="1">
    <source>
        <dbReference type="ARBA" id="ARBA00011062"/>
    </source>
</evidence>
<dbReference type="InterPro" id="IPR036523">
    <property type="entry name" value="SurE-like_sf"/>
</dbReference>
<comment type="similarity">
    <text evidence="1">Belongs to the SurE nucleotidase family.</text>
</comment>
<accession>A0A6P5ZGW2</accession>
<sequence>MTTSVKNNFLPPPLISNLQQVLISRNDTVEHQSTNFNSFDSTSLNSSPSSCSRNEEPHCSKPELLITNGEGIDSPGLAFLVQALLSDGRFSLYVCAPQSDKSVAGHSITVRETVEVCSVVMSGAPAFEVSGTPVDCVSLALSGALFSWSKPVLVISGMNRGSSCGHDVFFSGAVAAAREALICGVPSLCLSFNWKKDVSCESDLKNAANVCLPLIYTAVRDIEKGNFPGCCLLKIEIPSCPLANKGFKLTRQSLWRSPLSWKAVSANRHPAGSQYLSNQQSLGIKLAQLGRDASAAGAARRLNSHRKNVEIESVSVAGKLNGQHTVKKYFRLEFLEKEREDADDDLDFKALEDGYVTVTPLSLSSTDQSKIETLVSNWITVALARKQ</sequence>
<feature type="compositionally biased region" description="Low complexity" evidence="4">
    <location>
        <begin position="34"/>
        <end position="52"/>
    </location>
</feature>
<evidence type="ECO:0000256" key="4">
    <source>
        <dbReference type="SAM" id="MobiDB-lite"/>
    </source>
</evidence>
<name>A0A6P5ZGW2_DURZI</name>
<keyword evidence="6" id="KW-1185">Reference proteome</keyword>
<dbReference type="GO" id="GO:0008252">
    <property type="term" value="F:nucleotidase activity"/>
    <property type="evidence" value="ECO:0007669"/>
    <property type="project" value="InterPro"/>
</dbReference>
<dbReference type="OrthoDB" id="202825at2759"/>
<dbReference type="InterPro" id="IPR030048">
    <property type="entry name" value="SurE"/>
</dbReference>
<dbReference type="InterPro" id="IPR002828">
    <property type="entry name" value="SurE-like_Pase/nucleotidase"/>
</dbReference>
<dbReference type="AlphaFoldDB" id="A0A6P5ZGW2"/>